<dbReference type="InterPro" id="IPR027417">
    <property type="entry name" value="P-loop_NTPase"/>
</dbReference>
<dbReference type="Pfam" id="PF13481">
    <property type="entry name" value="AAA_25"/>
    <property type="match status" value="1"/>
</dbReference>
<dbReference type="SUPFAM" id="SSF52540">
    <property type="entry name" value="P-loop containing nucleoside triphosphate hydrolases"/>
    <property type="match status" value="1"/>
</dbReference>
<gene>
    <name evidence="1" type="ORF">GCM10011282_31610</name>
</gene>
<sequence length="293" mass="31930">MTWASMNISDALTSPRPILDLVLPGLPIATVGNLVAPGATGKTQFLLQLAVCRCLGLPSFGGLFPEAAPEEVLFLAAEEQEVILRQRLHDIVHWIIGDELFPAKTRASVINELQHRLKLFPLSGKDVRLIDDGYDTKVMKEISRLGEGCRLIIADPLRRLHDGDENDSGAMTQLVQSLERIATHTNAAVLVAHHTSKAAAFNGQSESQQAARGSSALTDGVRWQANLSTMTPKFAEAQNIPIDDARFYVTFAISKTNYGAPQAPVWLRRLPGGVLTKTQLPKSSSSRKGVQYD</sequence>
<name>A0ABQ2XL89_9BURK</name>
<protein>
    <submittedName>
        <fullName evidence="1">Replication protein A</fullName>
    </submittedName>
</protein>
<proteinExistence type="predicted"/>
<comment type="caution">
    <text evidence="1">The sequence shown here is derived from an EMBL/GenBank/DDBJ whole genome shotgun (WGS) entry which is preliminary data.</text>
</comment>
<dbReference type="Gene3D" id="3.40.50.300">
    <property type="entry name" value="P-loop containing nucleotide triphosphate hydrolases"/>
    <property type="match status" value="1"/>
</dbReference>
<organism evidence="1 2">
    <name type="scientific">Undibacterium macrobrachii</name>
    <dbReference type="NCBI Taxonomy" id="1119058"/>
    <lineage>
        <taxon>Bacteria</taxon>
        <taxon>Pseudomonadati</taxon>
        <taxon>Pseudomonadota</taxon>
        <taxon>Betaproteobacteria</taxon>
        <taxon>Burkholderiales</taxon>
        <taxon>Oxalobacteraceae</taxon>
        <taxon>Undibacterium</taxon>
    </lineage>
</organism>
<evidence type="ECO:0000313" key="2">
    <source>
        <dbReference type="Proteomes" id="UP000620127"/>
    </source>
</evidence>
<evidence type="ECO:0000313" key="1">
    <source>
        <dbReference type="EMBL" id="GGX23189.1"/>
    </source>
</evidence>
<reference evidence="2" key="1">
    <citation type="journal article" date="2019" name="Int. J. Syst. Evol. Microbiol.">
        <title>The Global Catalogue of Microorganisms (GCM) 10K type strain sequencing project: providing services to taxonomists for standard genome sequencing and annotation.</title>
        <authorList>
            <consortium name="The Broad Institute Genomics Platform"/>
            <consortium name="The Broad Institute Genome Sequencing Center for Infectious Disease"/>
            <person name="Wu L."/>
            <person name="Ma J."/>
        </authorList>
    </citation>
    <scope>NUCLEOTIDE SEQUENCE [LARGE SCALE GENOMIC DNA]</scope>
    <source>
        <strain evidence="2">KCTC 23916</strain>
    </source>
</reference>
<dbReference type="EMBL" id="BMYT01000006">
    <property type="protein sequence ID" value="GGX23189.1"/>
    <property type="molecule type" value="Genomic_DNA"/>
</dbReference>
<dbReference type="CDD" id="cd01125">
    <property type="entry name" value="RepA_RSF1010_like"/>
    <property type="match status" value="1"/>
</dbReference>
<accession>A0ABQ2XL89</accession>
<dbReference type="InterPro" id="IPR038724">
    <property type="entry name" value="RepA"/>
</dbReference>
<dbReference type="Proteomes" id="UP000620127">
    <property type="component" value="Unassembled WGS sequence"/>
</dbReference>
<keyword evidence="2" id="KW-1185">Reference proteome</keyword>